<feature type="active site" description="Proton acceptor" evidence="4">
    <location>
        <position position="208"/>
    </location>
</feature>
<dbReference type="InterPro" id="IPR016035">
    <property type="entry name" value="Acyl_Trfase/lysoPLipase"/>
</dbReference>
<feature type="short sequence motif" description="GXSXG" evidence="4">
    <location>
        <begin position="57"/>
        <end position="61"/>
    </location>
</feature>
<dbReference type="AlphaFoldDB" id="A0A6N6M240"/>
<keyword evidence="2 4" id="KW-0442">Lipid degradation</keyword>
<evidence type="ECO:0000256" key="1">
    <source>
        <dbReference type="ARBA" id="ARBA00022801"/>
    </source>
</evidence>
<dbReference type="InterPro" id="IPR002641">
    <property type="entry name" value="PNPLA_dom"/>
</dbReference>
<gene>
    <name evidence="6" type="ORF">F3059_12335</name>
</gene>
<dbReference type="PANTHER" id="PTHR14226:SF29">
    <property type="entry name" value="NEUROPATHY TARGET ESTERASE SWS"/>
    <property type="match status" value="1"/>
</dbReference>
<dbReference type="CDD" id="cd07205">
    <property type="entry name" value="Pat_PNPLA6_PNPLA7_NTE1_like"/>
    <property type="match status" value="1"/>
</dbReference>
<dbReference type="Proteomes" id="UP000435357">
    <property type="component" value="Unassembled WGS sequence"/>
</dbReference>
<organism evidence="6 7">
    <name type="scientific">Salibacter halophilus</name>
    <dbReference type="NCBI Taxonomy" id="1803916"/>
    <lineage>
        <taxon>Bacteria</taxon>
        <taxon>Pseudomonadati</taxon>
        <taxon>Bacteroidota</taxon>
        <taxon>Flavobacteriia</taxon>
        <taxon>Flavobacteriales</taxon>
        <taxon>Salibacteraceae</taxon>
        <taxon>Salibacter</taxon>
    </lineage>
</organism>
<evidence type="ECO:0000313" key="7">
    <source>
        <dbReference type="Proteomes" id="UP000435357"/>
    </source>
</evidence>
<dbReference type="PROSITE" id="PS51635">
    <property type="entry name" value="PNPLA"/>
    <property type="match status" value="1"/>
</dbReference>
<dbReference type="Gene3D" id="3.40.1090.10">
    <property type="entry name" value="Cytosolic phospholipase A2 catalytic domain"/>
    <property type="match status" value="2"/>
</dbReference>
<protein>
    <submittedName>
        <fullName evidence="6">Patatin-like phospholipase family protein</fullName>
    </submittedName>
</protein>
<dbReference type="InterPro" id="IPR050301">
    <property type="entry name" value="NTE"/>
</dbReference>
<sequence length="771" mass="87537">MKVRFILATLFLVSVLGFGQNQKVGLVLSGGGADGLAHIGLLKALEENNIPVDYITGSSMGALIGSMYASGYTPEQLETLFTSNEYQLMSQGIVAEEFQFFLPQNEPTPSLINVKFSKDSLFKAVLPTNLISPVAIDFEVMKYLGPAAAAAHYNFDSLMIPFRCVASDIADKKQVVFENGSLFKAVRASMAYPFYLKPIRVNEKLLFDGGLYNNFPVNVMCESFQTDFIIGSKVANNNPEPDEEDVLSQIKSMMMGRTDFNIKCAPGIIIEPKVNNGVFEFEKAQEIIDSGYVAAYRNIDELKAKITTRIDSAQMAQKRATFHKKNPDILIDDLDIRDLKSKEKEYVKNSFHDLTRNGTLTLPELENDYYRLNTDPFIKSALPDLCYNYDDSSYTFEVDIQKESEFEVSFGGNFASRSVSHGFIGAKYNYMSRIGFQPQATFHFGRLYDAIHGDINLYTPGRIPFYLKPHITLHRFNYFESGYTSILSDERPSYIVLREIYAGLEGAVSIGNRGKLYADGGYFKMIDDYYQTKDFNAVDTADVSIQEGWYSKIGYLQNNLNDPHYPTKGKKIGLSVQYLQGNEYQEPGTTALFDNKLKEEHKWFIARFQFENYFFSKRRFRIGWMTDIAYSSQDLLQNYTATIARAPAFQPTVDSKTLFMESFRALQYGAGGLKILYKISDNWHIRAEGYLFQPYKEITKNTTTRKAELGKAWESQYTIGSVTGVYKSPIGPIGLSFNYYDNIPEVAREDDNPFRILFNFGYLIFNDKVTD</sequence>
<evidence type="ECO:0000313" key="6">
    <source>
        <dbReference type="EMBL" id="KAB1062719.1"/>
    </source>
</evidence>
<proteinExistence type="predicted"/>
<dbReference type="OrthoDB" id="9770965at2"/>
<comment type="caution">
    <text evidence="6">The sequence shown here is derived from an EMBL/GenBank/DDBJ whole genome shotgun (WGS) entry which is preliminary data.</text>
</comment>
<feature type="active site" description="Nucleophile" evidence="4">
    <location>
        <position position="59"/>
    </location>
</feature>
<dbReference type="GO" id="GO:0016042">
    <property type="term" value="P:lipid catabolic process"/>
    <property type="evidence" value="ECO:0007669"/>
    <property type="project" value="UniProtKB-UniRule"/>
</dbReference>
<keyword evidence="7" id="KW-1185">Reference proteome</keyword>
<dbReference type="EMBL" id="WACR01000011">
    <property type="protein sequence ID" value="KAB1062719.1"/>
    <property type="molecule type" value="Genomic_DNA"/>
</dbReference>
<keyword evidence="3 4" id="KW-0443">Lipid metabolism</keyword>
<dbReference type="PANTHER" id="PTHR14226">
    <property type="entry name" value="NEUROPATHY TARGET ESTERASE/SWISS CHEESE D.MELANOGASTER"/>
    <property type="match status" value="1"/>
</dbReference>
<evidence type="ECO:0000256" key="3">
    <source>
        <dbReference type="ARBA" id="ARBA00023098"/>
    </source>
</evidence>
<dbReference type="GO" id="GO:0016787">
    <property type="term" value="F:hydrolase activity"/>
    <property type="evidence" value="ECO:0007669"/>
    <property type="project" value="UniProtKB-UniRule"/>
</dbReference>
<feature type="domain" description="PNPLA" evidence="5">
    <location>
        <begin position="26"/>
        <end position="221"/>
    </location>
</feature>
<dbReference type="RefSeq" id="WP_151169710.1">
    <property type="nucleotide sequence ID" value="NZ_WACR01000011.1"/>
</dbReference>
<feature type="short sequence motif" description="DGA/G" evidence="4">
    <location>
        <begin position="208"/>
        <end position="210"/>
    </location>
</feature>
<evidence type="ECO:0000256" key="2">
    <source>
        <dbReference type="ARBA" id="ARBA00022963"/>
    </source>
</evidence>
<evidence type="ECO:0000256" key="4">
    <source>
        <dbReference type="PROSITE-ProRule" id="PRU01161"/>
    </source>
</evidence>
<feature type="short sequence motif" description="GXGXXG" evidence="4">
    <location>
        <begin position="30"/>
        <end position="35"/>
    </location>
</feature>
<dbReference type="Pfam" id="PF01734">
    <property type="entry name" value="Patatin"/>
    <property type="match status" value="1"/>
</dbReference>
<accession>A0A6N6M240</accession>
<dbReference type="SUPFAM" id="SSF52151">
    <property type="entry name" value="FabD/lysophospholipase-like"/>
    <property type="match status" value="1"/>
</dbReference>
<reference evidence="6 7" key="1">
    <citation type="submission" date="2019-09" db="EMBL/GenBank/DDBJ databases">
        <title>Genomes of Cryomorphaceae.</title>
        <authorList>
            <person name="Bowman J.P."/>
        </authorList>
    </citation>
    <scope>NUCLEOTIDE SEQUENCE [LARGE SCALE GENOMIC DNA]</scope>
    <source>
        <strain evidence="6 7">KCTC 52047</strain>
    </source>
</reference>
<keyword evidence="1 4" id="KW-0378">Hydrolase</keyword>
<name>A0A6N6M240_9FLAO</name>
<evidence type="ECO:0000259" key="5">
    <source>
        <dbReference type="PROSITE" id="PS51635"/>
    </source>
</evidence>